<proteinExistence type="predicted"/>
<dbReference type="InterPro" id="IPR010982">
    <property type="entry name" value="Lambda_DNA-bd_dom_sf"/>
</dbReference>
<dbReference type="CDD" id="cd00093">
    <property type="entry name" value="HTH_XRE"/>
    <property type="match status" value="1"/>
</dbReference>
<dbReference type="InterPro" id="IPR011051">
    <property type="entry name" value="RmlC_Cupin_sf"/>
</dbReference>
<dbReference type="Gene3D" id="2.60.120.10">
    <property type="entry name" value="Jelly Rolls"/>
    <property type="match status" value="1"/>
</dbReference>
<dbReference type="AlphaFoldDB" id="A0A921KGE3"/>
<protein>
    <submittedName>
        <fullName evidence="3">XRE family transcriptional regulator</fullName>
    </submittedName>
</protein>
<dbReference type="EMBL" id="DYWT01000311">
    <property type="protein sequence ID" value="HJF34199.1"/>
    <property type="molecule type" value="Genomic_DNA"/>
</dbReference>
<dbReference type="Gene3D" id="1.10.260.40">
    <property type="entry name" value="lambda repressor-like DNA-binding domains"/>
    <property type="match status" value="1"/>
</dbReference>
<dbReference type="GO" id="GO:0003677">
    <property type="term" value="F:DNA binding"/>
    <property type="evidence" value="ECO:0007669"/>
    <property type="project" value="UniProtKB-KW"/>
</dbReference>
<accession>A0A921KGE3</accession>
<evidence type="ECO:0000313" key="4">
    <source>
        <dbReference type="Proteomes" id="UP000698173"/>
    </source>
</evidence>
<evidence type="ECO:0000313" key="3">
    <source>
        <dbReference type="EMBL" id="HJF34199.1"/>
    </source>
</evidence>
<comment type="caution">
    <text evidence="3">The sequence shown here is derived from an EMBL/GenBank/DDBJ whole genome shotgun (WGS) entry which is preliminary data.</text>
</comment>
<dbReference type="InterPro" id="IPR014710">
    <property type="entry name" value="RmlC-like_jellyroll"/>
</dbReference>
<dbReference type="InterPro" id="IPR050807">
    <property type="entry name" value="TransReg_Diox_bact_type"/>
</dbReference>
<reference evidence="3" key="1">
    <citation type="journal article" date="2021" name="PeerJ">
        <title>Extensive microbial diversity within the chicken gut microbiome revealed by metagenomics and culture.</title>
        <authorList>
            <person name="Gilroy R."/>
            <person name="Ravi A."/>
            <person name="Getino M."/>
            <person name="Pursley I."/>
            <person name="Horton D.L."/>
            <person name="Alikhan N.F."/>
            <person name="Baker D."/>
            <person name="Gharbi K."/>
            <person name="Hall N."/>
            <person name="Watson M."/>
            <person name="Adriaenssens E.M."/>
            <person name="Foster-Nyarko E."/>
            <person name="Jarju S."/>
            <person name="Secka A."/>
            <person name="Antonio M."/>
            <person name="Oren A."/>
            <person name="Chaudhuri R.R."/>
            <person name="La Ragione R."/>
            <person name="Hildebrand F."/>
            <person name="Pallen M.J."/>
        </authorList>
    </citation>
    <scope>NUCLEOTIDE SEQUENCE</scope>
    <source>
        <strain evidence="3">CHK171-7178</strain>
    </source>
</reference>
<dbReference type="PANTHER" id="PTHR46797">
    <property type="entry name" value="HTH-TYPE TRANSCRIPTIONAL REGULATOR"/>
    <property type="match status" value="1"/>
</dbReference>
<sequence length="180" mass="20281">MDKTIGEKIKLLRKEKQLTLKDIAEKTDLSISFLSQVERMKSSLTLESLKKISEVLQVNPSYFFSNDTEPHSNPKVIRGIDSDKHLTVNQFIYKDLSGSQSNIGFNPILVILNPGENKGSPFSHFGNEFLYVLEGTLTVQINNEVYQLNKNDSIVIEASNPHYWLNLTDSAVKFLCISSG</sequence>
<dbReference type="Pfam" id="PF01381">
    <property type="entry name" value="HTH_3"/>
    <property type="match status" value="1"/>
</dbReference>
<dbReference type="PANTHER" id="PTHR46797:SF25">
    <property type="entry name" value="TRANSCRIPTIONAL REGULATOR"/>
    <property type="match status" value="1"/>
</dbReference>
<dbReference type="Proteomes" id="UP000698173">
    <property type="component" value="Unassembled WGS sequence"/>
</dbReference>
<organism evidence="3 4">
    <name type="scientific">Sporosarcina psychrophila</name>
    <name type="common">Bacillus psychrophilus</name>
    <dbReference type="NCBI Taxonomy" id="1476"/>
    <lineage>
        <taxon>Bacteria</taxon>
        <taxon>Bacillati</taxon>
        <taxon>Bacillota</taxon>
        <taxon>Bacilli</taxon>
        <taxon>Bacillales</taxon>
        <taxon>Caryophanaceae</taxon>
        <taxon>Sporosarcina</taxon>
    </lineage>
</organism>
<evidence type="ECO:0000259" key="2">
    <source>
        <dbReference type="PROSITE" id="PS50943"/>
    </source>
</evidence>
<reference evidence="3" key="2">
    <citation type="submission" date="2021-09" db="EMBL/GenBank/DDBJ databases">
        <authorList>
            <person name="Gilroy R."/>
        </authorList>
    </citation>
    <scope>NUCLEOTIDE SEQUENCE</scope>
    <source>
        <strain evidence="3">CHK171-7178</strain>
    </source>
</reference>
<dbReference type="InterPro" id="IPR013096">
    <property type="entry name" value="Cupin_2"/>
</dbReference>
<dbReference type="SMART" id="SM00530">
    <property type="entry name" value="HTH_XRE"/>
    <property type="match status" value="1"/>
</dbReference>
<dbReference type="SUPFAM" id="SSF51182">
    <property type="entry name" value="RmlC-like cupins"/>
    <property type="match status" value="1"/>
</dbReference>
<name>A0A921KGE3_SPOPS</name>
<dbReference type="SUPFAM" id="SSF47413">
    <property type="entry name" value="lambda repressor-like DNA-binding domains"/>
    <property type="match status" value="1"/>
</dbReference>
<dbReference type="InterPro" id="IPR001387">
    <property type="entry name" value="Cro/C1-type_HTH"/>
</dbReference>
<gene>
    <name evidence="3" type="ORF">K8V56_20750</name>
</gene>
<dbReference type="Pfam" id="PF07883">
    <property type="entry name" value="Cupin_2"/>
    <property type="match status" value="1"/>
</dbReference>
<dbReference type="CDD" id="cd02209">
    <property type="entry name" value="cupin_XRE_C"/>
    <property type="match status" value="1"/>
</dbReference>
<feature type="domain" description="HTH cro/C1-type" evidence="2">
    <location>
        <begin position="9"/>
        <end position="63"/>
    </location>
</feature>
<evidence type="ECO:0000256" key="1">
    <source>
        <dbReference type="ARBA" id="ARBA00023125"/>
    </source>
</evidence>
<dbReference type="GO" id="GO:0005829">
    <property type="term" value="C:cytosol"/>
    <property type="evidence" value="ECO:0007669"/>
    <property type="project" value="TreeGrafter"/>
</dbReference>
<dbReference type="PROSITE" id="PS50943">
    <property type="entry name" value="HTH_CROC1"/>
    <property type="match status" value="1"/>
</dbReference>
<keyword evidence="1" id="KW-0238">DNA-binding</keyword>
<dbReference type="GO" id="GO:0003700">
    <property type="term" value="F:DNA-binding transcription factor activity"/>
    <property type="evidence" value="ECO:0007669"/>
    <property type="project" value="TreeGrafter"/>
</dbReference>